<dbReference type="PANTHER" id="PTHR33116">
    <property type="entry name" value="REVERSE TRANSCRIPTASE ZINC-BINDING DOMAIN-CONTAINING PROTEIN-RELATED-RELATED"/>
    <property type="match status" value="1"/>
</dbReference>
<dbReference type="PANTHER" id="PTHR33116:SF86">
    <property type="entry name" value="REVERSE TRANSCRIPTASE DOMAIN-CONTAINING PROTEIN"/>
    <property type="match status" value="1"/>
</dbReference>
<reference evidence="1" key="1">
    <citation type="submission" date="2020-06" db="EMBL/GenBank/DDBJ databases">
        <authorList>
            <person name="Li T."/>
            <person name="Hu X."/>
            <person name="Zhang T."/>
            <person name="Song X."/>
            <person name="Zhang H."/>
            <person name="Dai N."/>
            <person name="Sheng W."/>
            <person name="Hou X."/>
            <person name="Wei L."/>
        </authorList>
    </citation>
    <scope>NUCLEOTIDE SEQUENCE</scope>
    <source>
        <strain evidence="1">KEN1</strain>
        <tissue evidence="1">Leaf</tissue>
    </source>
</reference>
<gene>
    <name evidence="1" type="ORF">Slati_0070800</name>
</gene>
<reference evidence="1" key="2">
    <citation type="journal article" date="2024" name="Plant">
        <title>Genomic evolution and insights into agronomic trait innovations of Sesamum species.</title>
        <authorList>
            <person name="Miao H."/>
            <person name="Wang L."/>
            <person name="Qu L."/>
            <person name="Liu H."/>
            <person name="Sun Y."/>
            <person name="Le M."/>
            <person name="Wang Q."/>
            <person name="Wei S."/>
            <person name="Zheng Y."/>
            <person name="Lin W."/>
            <person name="Duan Y."/>
            <person name="Cao H."/>
            <person name="Xiong S."/>
            <person name="Wang X."/>
            <person name="Wei L."/>
            <person name="Li C."/>
            <person name="Ma Q."/>
            <person name="Ju M."/>
            <person name="Zhao R."/>
            <person name="Li G."/>
            <person name="Mu C."/>
            <person name="Tian Q."/>
            <person name="Mei H."/>
            <person name="Zhang T."/>
            <person name="Gao T."/>
            <person name="Zhang H."/>
        </authorList>
    </citation>
    <scope>NUCLEOTIDE SEQUENCE</scope>
    <source>
        <strain evidence="1">KEN1</strain>
    </source>
</reference>
<proteinExistence type="predicted"/>
<evidence type="ECO:0008006" key="2">
    <source>
        <dbReference type="Google" id="ProtNLM"/>
    </source>
</evidence>
<organism evidence="1">
    <name type="scientific">Sesamum latifolium</name>
    <dbReference type="NCBI Taxonomy" id="2727402"/>
    <lineage>
        <taxon>Eukaryota</taxon>
        <taxon>Viridiplantae</taxon>
        <taxon>Streptophyta</taxon>
        <taxon>Embryophyta</taxon>
        <taxon>Tracheophyta</taxon>
        <taxon>Spermatophyta</taxon>
        <taxon>Magnoliopsida</taxon>
        <taxon>eudicotyledons</taxon>
        <taxon>Gunneridae</taxon>
        <taxon>Pentapetalae</taxon>
        <taxon>asterids</taxon>
        <taxon>lamiids</taxon>
        <taxon>Lamiales</taxon>
        <taxon>Pedaliaceae</taxon>
        <taxon>Sesamum</taxon>
    </lineage>
</organism>
<accession>A0AAW2Y7V3</accession>
<protein>
    <recommendedName>
        <fullName evidence="2">Reverse transcriptase domain-containing protein</fullName>
    </recommendedName>
</protein>
<dbReference type="EMBL" id="JACGWN010000001">
    <property type="protein sequence ID" value="KAL0461832.1"/>
    <property type="molecule type" value="Genomic_DNA"/>
</dbReference>
<evidence type="ECO:0000313" key="1">
    <source>
        <dbReference type="EMBL" id="KAL0461832.1"/>
    </source>
</evidence>
<comment type="caution">
    <text evidence="1">The sequence shown here is derived from an EMBL/GenBank/DDBJ whole genome shotgun (WGS) entry which is preliminary data.</text>
</comment>
<name>A0AAW2Y7V3_9LAMI</name>
<sequence>MCQFRLKPIKEVKGDKYCHSNIKETVWRQRCKELWLREGDRNTGYFHRRASQRFKVNSIRKIRESSGQWVVSKEGIQRCIEAHFREVYASSRPLEEHIAEGMEHLHSVVDTSIVEDLLQPYTALEVSKALFQMAPQKSTGPDDRIISHAQSAFVPGWLISDNILLAFELNHFLNTKTKGGSGWMALKLEVNKAYDKVEWSFLEQRHLAPSFTMLNVLGSFAVCRAAPAISHLLFADDTLIFCQASLECVSTVKGVLETYRKVSGQEINFSKSSVAFSRNTLESLCLSITTALSIRKENKMELYLGLPSRVARSKRELFGTIRDRIWNKITSWHEKLLSQAGKQVLIQSVIQAIPSYTMGCFKLPGSLLKEIHTKQLWRIMRYPDRLLSRVLKARYFPNGDIFSATAGRRPSFTWRSLMAAHSLFHAGCRRRVGSGELIHAWSDSWLPRPRTFRPITPCSISSGGLYVSELMDPVVGEWDAQCVHEVFWPEDS</sequence>
<dbReference type="AlphaFoldDB" id="A0AAW2Y7V3"/>